<organism evidence="1 2">
    <name type="scientific">Mesoplasma chauliocola</name>
    <dbReference type="NCBI Taxonomy" id="216427"/>
    <lineage>
        <taxon>Bacteria</taxon>
        <taxon>Bacillati</taxon>
        <taxon>Mycoplasmatota</taxon>
        <taxon>Mollicutes</taxon>
        <taxon>Entomoplasmatales</taxon>
        <taxon>Entomoplasmataceae</taxon>
        <taxon>Mesoplasma</taxon>
    </lineage>
</organism>
<accession>A0A249SP25</accession>
<evidence type="ECO:0000313" key="1">
    <source>
        <dbReference type="EMBL" id="ASZ09362.1"/>
    </source>
</evidence>
<dbReference type="RefSeq" id="WP_027875479.1">
    <property type="nucleotide sequence ID" value="NZ_CP023173.1"/>
</dbReference>
<dbReference type="AlphaFoldDB" id="A0A249SP25"/>
<gene>
    <name evidence="1" type="ORF">CK556_03340</name>
</gene>
<dbReference type="EMBL" id="CP023173">
    <property type="protein sequence ID" value="ASZ09362.1"/>
    <property type="molecule type" value="Genomic_DNA"/>
</dbReference>
<dbReference type="Proteomes" id="UP000232229">
    <property type="component" value="Chromosome"/>
</dbReference>
<reference evidence="1 2" key="1">
    <citation type="submission" date="2017-08" db="EMBL/GenBank/DDBJ databases">
        <title>Complete Genome Sequence of Mesoplasma chauliocola.</title>
        <authorList>
            <person name="Knight T.F.Jr."/>
            <person name="Citino T."/>
        </authorList>
    </citation>
    <scope>NUCLEOTIDE SEQUENCE [LARGE SCALE GENOMIC DNA]</scope>
    <source>
        <strain evidence="1 2">CHPA-2</strain>
    </source>
</reference>
<keyword evidence="2" id="KW-1185">Reference proteome</keyword>
<name>A0A249SP25_9MOLU</name>
<protein>
    <submittedName>
        <fullName evidence="1">Uncharacterized protein</fullName>
    </submittedName>
</protein>
<sequence>MQIQNNNLNDEIVVNTFLSISNQSFIAPEILFINKPYTVSKSTYFKMLVSLNLNPDMNKDSMYEEIYNISNLDFKLYTNDLKEIKPVNTVSKNYIINNQNKMFIEYEIPYSEIKKEKSTFNFGFSHDYNAVSYKSKGEINLNLLYAREDLKINMSLISYLSYYDLFNKKKTFNSKTLLFSKISILKNELSVNKRHTDLVQLEIKYIQKEINNIGIDNRIIEEIEQVKNNTIFPAVKISQIKLNEESDFKKFYKGSLNIVTESYSDNYKVKYKGNSSLNEDTKIVDLTSGDEGLYLNPFIWTKDQNLEIILEVFGKEIKLESKIKSYANYKFSENFKFIIDESKFTKYKFDEEFWKIMIFLNSEDLIKVIKEYEIF</sequence>
<dbReference type="KEGG" id="mchc:CK556_03340"/>
<proteinExistence type="predicted"/>
<evidence type="ECO:0000313" key="2">
    <source>
        <dbReference type="Proteomes" id="UP000232229"/>
    </source>
</evidence>